<keyword evidence="9" id="KW-1185">Reference proteome</keyword>
<dbReference type="Gene3D" id="3.30.2010.10">
    <property type="entry name" value="Metalloproteases ('zincins'), catalytic domain"/>
    <property type="match status" value="1"/>
</dbReference>
<dbReference type="Proteomes" id="UP000010471">
    <property type="component" value="Chromosome"/>
</dbReference>
<evidence type="ECO:0000256" key="6">
    <source>
        <dbReference type="RuleBase" id="RU003983"/>
    </source>
</evidence>
<dbReference type="Pfam" id="PF01435">
    <property type="entry name" value="Peptidase_M48"/>
    <property type="match status" value="1"/>
</dbReference>
<dbReference type="eggNOG" id="COG4783">
    <property type="taxonomic scope" value="Bacteria"/>
</dbReference>
<dbReference type="GO" id="GO:0051603">
    <property type="term" value="P:proteolysis involved in protein catabolic process"/>
    <property type="evidence" value="ECO:0007669"/>
    <property type="project" value="TreeGrafter"/>
</dbReference>
<accession>K9WJM4</accession>
<dbReference type="GO" id="GO:0046872">
    <property type="term" value="F:metal ion binding"/>
    <property type="evidence" value="ECO:0007669"/>
    <property type="project" value="UniProtKB-KW"/>
</dbReference>
<comment type="cofactor">
    <cofactor evidence="6">
        <name>Zn(2+)</name>
        <dbReference type="ChEBI" id="CHEBI:29105"/>
    </cofactor>
    <text evidence="6">Binds 1 zinc ion per subunit.</text>
</comment>
<reference evidence="8 9" key="1">
    <citation type="submission" date="2012-06" db="EMBL/GenBank/DDBJ databases">
        <title>Finished chromosome of genome of Microcoleus sp. PCC 7113.</title>
        <authorList>
            <consortium name="US DOE Joint Genome Institute"/>
            <person name="Gugger M."/>
            <person name="Coursin T."/>
            <person name="Rippka R."/>
            <person name="Tandeau De Marsac N."/>
            <person name="Huntemann M."/>
            <person name="Wei C.-L."/>
            <person name="Han J."/>
            <person name="Detter J.C."/>
            <person name="Han C."/>
            <person name="Tapia R."/>
            <person name="Chen A."/>
            <person name="Kyrpides N."/>
            <person name="Mavromatis K."/>
            <person name="Markowitz V."/>
            <person name="Szeto E."/>
            <person name="Ivanova N."/>
            <person name="Pagani I."/>
            <person name="Pati A."/>
            <person name="Goodwin L."/>
            <person name="Nordberg H.P."/>
            <person name="Cantor M.N."/>
            <person name="Hua S.X."/>
            <person name="Woyke T."/>
            <person name="Kerfeld C.A."/>
        </authorList>
    </citation>
    <scope>NUCLEOTIDE SEQUENCE [LARGE SCALE GENOMIC DNA]</scope>
    <source>
        <strain evidence="8 9">PCC 7113</strain>
    </source>
</reference>
<dbReference type="KEGG" id="mic:Mic7113_4022"/>
<dbReference type="InterPro" id="IPR051156">
    <property type="entry name" value="Mito/Outer_Membr_Metalloprot"/>
</dbReference>
<evidence type="ECO:0000313" key="8">
    <source>
        <dbReference type="EMBL" id="AFZ19727.1"/>
    </source>
</evidence>
<dbReference type="HOGENOM" id="CLU_029002_5_2_3"/>
<dbReference type="PANTHER" id="PTHR22726">
    <property type="entry name" value="METALLOENDOPEPTIDASE OMA1"/>
    <property type="match status" value="1"/>
</dbReference>
<evidence type="ECO:0000256" key="2">
    <source>
        <dbReference type="ARBA" id="ARBA00022723"/>
    </source>
</evidence>
<evidence type="ECO:0000256" key="3">
    <source>
        <dbReference type="ARBA" id="ARBA00022801"/>
    </source>
</evidence>
<evidence type="ECO:0000256" key="1">
    <source>
        <dbReference type="ARBA" id="ARBA00022670"/>
    </source>
</evidence>
<evidence type="ECO:0000259" key="7">
    <source>
        <dbReference type="Pfam" id="PF01435"/>
    </source>
</evidence>
<keyword evidence="1 6" id="KW-0645">Protease</keyword>
<comment type="similarity">
    <text evidence="6">Belongs to the peptidase M48 family.</text>
</comment>
<dbReference type="OrthoDB" id="9810445at2"/>
<dbReference type="AlphaFoldDB" id="K9WJM4"/>
<organism evidence="8 9">
    <name type="scientific">Allocoleopsis franciscana PCC 7113</name>
    <dbReference type="NCBI Taxonomy" id="1173027"/>
    <lineage>
        <taxon>Bacteria</taxon>
        <taxon>Bacillati</taxon>
        <taxon>Cyanobacteriota</taxon>
        <taxon>Cyanophyceae</taxon>
        <taxon>Coleofasciculales</taxon>
        <taxon>Coleofasciculaceae</taxon>
        <taxon>Allocoleopsis</taxon>
        <taxon>Allocoleopsis franciscana</taxon>
    </lineage>
</organism>
<dbReference type="RefSeq" id="WP_015183863.1">
    <property type="nucleotide sequence ID" value="NC_019738.1"/>
</dbReference>
<dbReference type="CDD" id="cd07333">
    <property type="entry name" value="M48C_bepA_like"/>
    <property type="match status" value="1"/>
</dbReference>
<keyword evidence="3 6" id="KW-0378">Hydrolase</keyword>
<dbReference type="PATRIC" id="fig|1173027.3.peg.4438"/>
<feature type="domain" description="Peptidase M48" evidence="7">
    <location>
        <begin position="87"/>
        <end position="256"/>
    </location>
</feature>
<evidence type="ECO:0000313" key="9">
    <source>
        <dbReference type="Proteomes" id="UP000010471"/>
    </source>
</evidence>
<dbReference type="GO" id="GO:0016020">
    <property type="term" value="C:membrane"/>
    <property type="evidence" value="ECO:0007669"/>
    <property type="project" value="TreeGrafter"/>
</dbReference>
<keyword evidence="2" id="KW-0479">Metal-binding</keyword>
<protein>
    <submittedName>
        <fullName evidence="8">Peptidase family M48</fullName>
    </submittedName>
</protein>
<keyword evidence="5 6" id="KW-0482">Metalloprotease</keyword>
<sequence length="282" mass="30803">MFKFLSSRSYHYRHRLLYAVVSFVLSLSLVLGIAQASQASLFDLILNGIQVIQLSNISNNQEVQIGRQINSQLVGSEIRLYRNSEINRYVNDIGQRLAQQSKRPDIPYTFQVVNDKSINAFATMGGFVYVNAGLIAAADNEAELASVMSHEIGHIVGRHSIGQMRQAAIARGVASAAGLDRNTMVNIGVELALKRPNSRKDEFEADQMGLDTLTKAGYAPSAMVSFMEKLLKAGGSVPTFLSSHPATSDRIKQLEQAIDSQRANAGDGLNTTAYKSKIRALL</sequence>
<keyword evidence="4 6" id="KW-0862">Zinc</keyword>
<dbReference type="InterPro" id="IPR001915">
    <property type="entry name" value="Peptidase_M48"/>
</dbReference>
<evidence type="ECO:0000256" key="5">
    <source>
        <dbReference type="ARBA" id="ARBA00023049"/>
    </source>
</evidence>
<gene>
    <name evidence="8" type="ORF">Mic7113_4022</name>
</gene>
<dbReference type="EMBL" id="CP003630">
    <property type="protein sequence ID" value="AFZ19727.1"/>
    <property type="molecule type" value="Genomic_DNA"/>
</dbReference>
<evidence type="ECO:0000256" key="4">
    <source>
        <dbReference type="ARBA" id="ARBA00022833"/>
    </source>
</evidence>
<name>K9WJM4_9CYAN</name>
<dbReference type="GO" id="GO:0004222">
    <property type="term" value="F:metalloendopeptidase activity"/>
    <property type="evidence" value="ECO:0007669"/>
    <property type="project" value="InterPro"/>
</dbReference>
<dbReference type="PANTHER" id="PTHR22726:SF1">
    <property type="entry name" value="METALLOENDOPEPTIDASE OMA1, MITOCHONDRIAL"/>
    <property type="match status" value="1"/>
</dbReference>
<proteinExistence type="inferred from homology"/>
<dbReference type="STRING" id="1173027.Mic7113_4022"/>